<dbReference type="SUPFAM" id="SSF88713">
    <property type="entry name" value="Glycoside hydrolase/deacetylase"/>
    <property type="match status" value="1"/>
</dbReference>
<evidence type="ECO:0000259" key="5">
    <source>
        <dbReference type="PROSITE" id="PS51677"/>
    </source>
</evidence>
<dbReference type="AlphaFoldDB" id="A0A0K2VV55"/>
<dbReference type="PANTHER" id="PTHR47561">
    <property type="entry name" value="POLYSACCHARIDE DEACETYLASE FAMILY PROTEIN (AFU_ORTHOLOGUE AFUA_6G05030)"/>
    <property type="match status" value="1"/>
</dbReference>
<dbReference type="PROSITE" id="PS51677">
    <property type="entry name" value="NODB"/>
    <property type="match status" value="1"/>
</dbReference>
<evidence type="ECO:0000256" key="1">
    <source>
        <dbReference type="ARBA" id="ARBA00003236"/>
    </source>
</evidence>
<dbReference type="Proteomes" id="UP000182888">
    <property type="component" value="Unassembled WGS sequence"/>
</dbReference>
<dbReference type="PANTHER" id="PTHR47561:SF1">
    <property type="entry name" value="POLYSACCHARIDE DEACETYLASE FAMILY PROTEIN (AFU_ORTHOLOGUE AFUA_6G05030)"/>
    <property type="match status" value="1"/>
</dbReference>
<dbReference type="InterPro" id="IPR002509">
    <property type="entry name" value="NODB_dom"/>
</dbReference>
<evidence type="ECO:0000256" key="2">
    <source>
        <dbReference type="ARBA" id="ARBA00010973"/>
    </source>
</evidence>
<organism evidence="6 7">
    <name type="scientific">Mesorhizobium plurifarium</name>
    <dbReference type="NCBI Taxonomy" id="69974"/>
    <lineage>
        <taxon>Bacteria</taxon>
        <taxon>Pseudomonadati</taxon>
        <taxon>Pseudomonadota</taxon>
        <taxon>Alphaproteobacteria</taxon>
        <taxon>Hyphomicrobiales</taxon>
        <taxon>Phyllobacteriaceae</taxon>
        <taxon>Mesorhizobium</taxon>
    </lineage>
</organism>
<accession>A0A0K2VV55</accession>
<evidence type="ECO:0000313" key="7">
    <source>
        <dbReference type="Proteomes" id="UP000182888"/>
    </source>
</evidence>
<proteinExistence type="inferred from homology"/>
<dbReference type="CDD" id="cd10938">
    <property type="entry name" value="CE4_HpPgdA_like"/>
    <property type="match status" value="1"/>
</dbReference>
<evidence type="ECO:0000313" key="6">
    <source>
        <dbReference type="EMBL" id="CDX54118.1"/>
    </source>
</evidence>
<name>A0A0K2VV55_MESPL</name>
<sequence>MKHDLSVALTFDVDGPSAWIGTMESRNPSMVSRGEFTVVATPRVLSLLKKHDIPGTFCIPGHNILAFPDLVRAIRDDGHEFGHHGWVHENPAKFDWDNERRIIENGLAAYRKLDISPAGYRSPAWDFSENTVELLEEFGFLYDSSCMAHDFHPYYLRKHDKWGLDEPYAFGPVTELVELPVTWGLDDYPAFEVVAGWNQGYSNPRDIEEIWWDDFQYALENCKGGIYTLTMHPEFIGRGHRIMMLDRLIQRMKACAGVHFTTLGAYAAEWKAENPLEKWKSENPMRTGVNSFSSL</sequence>
<dbReference type="EMBL" id="CCND01000010">
    <property type="protein sequence ID" value="CDX54118.1"/>
    <property type="molecule type" value="Genomic_DNA"/>
</dbReference>
<comment type="function">
    <text evidence="1">Is involved in generating a small heat-stable compound (Nod), an acylated oligomer of N-acetylglucosamine, that stimulates mitosis in various plant protoplasts.</text>
</comment>
<gene>
    <name evidence="6" type="ORF">MPL1032_180366</name>
</gene>
<evidence type="ECO:0000256" key="4">
    <source>
        <dbReference type="ARBA" id="ARBA00032976"/>
    </source>
</evidence>
<protein>
    <recommendedName>
        <fullName evidence="3">Chitooligosaccharide deacetylase</fullName>
    </recommendedName>
    <alternativeName>
        <fullName evidence="4">Nodulation protein B</fullName>
    </alternativeName>
</protein>
<dbReference type="GO" id="GO:0005975">
    <property type="term" value="P:carbohydrate metabolic process"/>
    <property type="evidence" value="ECO:0007669"/>
    <property type="project" value="InterPro"/>
</dbReference>
<evidence type="ECO:0000256" key="3">
    <source>
        <dbReference type="ARBA" id="ARBA00020071"/>
    </source>
</evidence>
<dbReference type="InterPro" id="IPR037950">
    <property type="entry name" value="PgdA-like"/>
</dbReference>
<comment type="similarity">
    <text evidence="2">Belongs to the polysaccharide deacetylase family.</text>
</comment>
<feature type="domain" description="NodB homology" evidence="5">
    <location>
        <begin position="5"/>
        <end position="261"/>
    </location>
</feature>
<dbReference type="InterPro" id="IPR011330">
    <property type="entry name" value="Glyco_hydro/deAcase_b/a-brl"/>
</dbReference>
<reference evidence="7" key="1">
    <citation type="submission" date="2014-08" db="EMBL/GenBank/DDBJ databases">
        <authorList>
            <person name="Edwards T."/>
        </authorList>
    </citation>
    <scope>NUCLEOTIDE SEQUENCE [LARGE SCALE GENOMIC DNA]</scope>
</reference>
<dbReference type="Pfam" id="PF01522">
    <property type="entry name" value="Polysacc_deac_1"/>
    <property type="match status" value="1"/>
</dbReference>
<dbReference type="Gene3D" id="3.20.20.370">
    <property type="entry name" value="Glycoside hydrolase/deacetylase"/>
    <property type="match status" value="1"/>
</dbReference>
<dbReference type="GO" id="GO:0016810">
    <property type="term" value="F:hydrolase activity, acting on carbon-nitrogen (but not peptide) bonds"/>
    <property type="evidence" value="ECO:0007669"/>
    <property type="project" value="InterPro"/>
</dbReference>